<dbReference type="AlphaFoldDB" id="A0A2G9U9E9"/>
<organism evidence="8 9">
    <name type="scientific">Teladorsagia circumcincta</name>
    <name type="common">Brown stomach worm</name>
    <name type="synonym">Ostertagia circumcincta</name>
    <dbReference type="NCBI Taxonomy" id="45464"/>
    <lineage>
        <taxon>Eukaryota</taxon>
        <taxon>Metazoa</taxon>
        <taxon>Ecdysozoa</taxon>
        <taxon>Nematoda</taxon>
        <taxon>Chromadorea</taxon>
        <taxon>Rhabditida</taxon>
        <taxon>Rhabditina</taxon>
        <taxon>Rhabditomorpha</taxon>
        <taxon>Strongyloidea</taxon>
        <taxon>Trichostrongylidae</taxon>
        <taxon>Teladorsagia</taxon>
    </lineage>
</organism>
<comment type="similarity">
    <text evidence="1 6">Belongs to the MYST (SAS/MOZ) family.</text>
</comment>
<dbReference type="GO" id="GO:0005634">
    <property type="term" value="C:nucleus"/>
    <property type="evidence" value="ECO:0007669"/>
    <property type="project" value="UniProtKB-SubCell"/>
</dbReference>
<dbReference type="InterPro" id="IPR050603">
    <property type="entry name" value="MYST_HAT"/>
</dbReference>
<gene>
    <name evidence="8" type="ORF">TELCIR_11437</name>
</gene>
<feature type="active site" description="Proton donor/acceptor" evidence="5">
    <location>
        <position position="81"/>
    </location>
</feature>
<dbReference type="GO" id="GO:0035267">
    <property type="term" value="C:NuA4 histone acetyltransferase complex"/>
    <property type="evidence" value="ECO:0007669"/>
    <property type="project" value="TreeGrafter"/>
</dbReference>
<keyword evidence="9" id="KW-1185">Reference proteome</keyword>
<dbReference type="Pfam" id="PF01853">
    <property type="entry name" value="MOZ_SAS"/>
    <property type="match status" value="1"/>
</dbReference>
<evidence type="ECO:0000313" key="9">
    <source>
        <dbReference type="Proteomes" id="UP000230423"/>
    </source>
</evidence>
<dbReference type="GO" id="GO:0046972">
    <property type="term" value="F:histone H4K16 acetyltransferase activity"/>
    <property type="evidence" value="ECO:0007669"/>
    <property type="project" value="TreeGrafter"/>
</dbReference>
<evidence type="ECO:0000313" key="8">
    <source>
        <dbReference type="EMBL" id="PIO66834.1"/>
    </source>
</evidence>
<dbReference type="Gene3D" id="1.10.10.10">
    <property type="entry name" value="Winged helix-like DNA-binding domain superfamily/Winged helix DNA-binding domain"/>
    <property type="match status" value="1"/>
</dbReference>
<dbReference type="Proteomes" id="UP000230423">
    <property type="component" value="Unassembled WGS sequence"/>
</dbReference>
<feature type="domain" description="MYST-type HAT" evidence="7">
    <location>
        <begin position="1"/>
        <end position="186"/>
    </location>
</feature>
<dbReference type="InterPro" id="IPR002717">
    <property type="entry name" value="HAT_MYST-type"/>
</dbReference>
<dbReference type="PANTHER" id="PTHR10615:SF82">
    <property type="entry name" value="HISTONE ACETYLTRANSFERASE KAT8"/>
    <property type="match status" value="1"/>
</dbReference>
<name>A0A2G9U9E9_TELCI</name>
<dbReference type="SUPFAM" id="SSF55729">
    <property type="entry name" value="Acyl-CoA N-acyltransferases (Nat)"/>
    <property type="match status" value="1"/>
</dbReference>
<evidence type="ECO:0000256" key="4">
    <source>
        <dbReference type="ARBA" id="ARBA00022990"/>
    </source>
</evidence>
<protein>
    <recommendedName>
        <fullName evidence="2 6">Histone acetyltransferase</fullName>
        <ecNumber evidence="2 6">2.3.1.48</ecNumber>
    </recommendedName>
</protein>
<dbReference type="InterPro" id="IPR016181">
    <property type="entry name" value="Acyl_CoA_acyltransferase"/>
</dbReference>
<keyword evidence="6" id="KW-0539">Nucleus</keyword>
<sequence length="188" mass="21608">MDHKTIYFDVTSFLFYVVCQLRDSGGPRPVGYFSKERTSPDGHNLSCILVFPAFQRQGFGSFLIQLSYELSRREGIQGSPEKPLSDLGAASFHHYWAYIIVDYLSGLMDTAWIRVSELAKSLGMQAEDVVDTLHWLQLCDPTVMSEAPDDYELWVHVYIKHLDSLRNTAARPPRLMLNSRLLHWRPNI</sequence>
<evidence type="ECO:0000259" key="7">
    <source>
        <dbReference type="PROSITE" id="PS51726"/>
    </source>
</evidence>
<proteinExistence type="inferred from homology"/>
<dbReference type="Gene3D" id="3.40.630.30">
    <property type="match status" value="1"/>
</dbReference>
<dbReference type="CDD" id="cd04301">
    <property type="entry name" value="NAT_SF"/>
    <property type="match status" value="1"/>
</dbReference>
<dbReference type="PANTHER" id="PTHR10615">
    <property type="entry name" value="HISTONE ACETYLTRANSFERASE"/>
    <property type="match status" value="1"/>
</dbReference>
<comment type="subcellular location">
    <subcellularLocation>
        <location evidence="6">Nucleus</location>
    </subcellularLocation>
</comment>
<dbReference type="EMBL" id="KZ347996">
    <property type="protein sequence ID" value="PIO66834.1"/>
    <property type="molecule type" value="Genomic_DNA"/>
</dbReference>
<evidence type="ECO:0000256" key="6">
    <source>
        <dbReference type="RuleBase" id="RU361211"/>
    </source>
</evidence>
<dbReference type="OrthoDB" id="787137at2759"/>
<dbReference type="PROSITE" id="PS51726">
    <property type="entry name" value="MYST_HAT"/>
    <property type="match status" value="1"/>
</dbReference>
<dbReference type="GO" id="GO:0072487">
    <property type="term" value="C:MSL complex"/>
    <property type="evidence" value="ECO:0007669"/>
    <property type="project" value="TreeGrafter"/>
</dbReference>
<dbReference type="GO" id="GO:0044545">
    <property type="term" value="C:NSL complex"/>
    <property type="evidence" value="ECO:0007669"/>
    <property type="project" value="TreeGrafter"/>
</dbReference>
<keyword evidence="4" id="KW-0007">Acetylation</keyword>
<accession>A0A2G9U9E9</accession>
<reference evidence="8 9" key="1">
    <citation type="submission" date="2015-09" db="EMBL/GenBank/DDBJ databases">
        <title>Draft genome of the parasitic nematode Teladorsagia circumcincta isolate WARC Sus (inbred).</title>
        <authorList>
            <person name="Mitreva M."/>
        </authorList>
    </citation>
    <scope>NUCLEOTIDE SEQUENCE [LARGE SCALE GENOMIC DNA]</scope>
    <source>
        <strain evidence="8 9">S</strain>
    </source>
</reference>
<evidence type="ECO:0000256" key="2">
    <source>
        <dbReference type="ARBA" id="ARBA00013184"/>
    </source>
</evidence>
<evidence type="ECO:0000256" key="1">
    <source>
        <dbReference type="ARBA" id="ARBA00010107"/>
    </source>
</evidence>
<dbReference type="EC" id="2.3.1.48" evidence="2 6"/>
<evidence type="ECO:0000256" key="3">
    <source>
        <dbReference type="ARBA" id="ARBA00022679"/>
    </source>
</evidence>
<dbReference type="InterPro" id="IPR036388">
    <property type="entry name" value="WH-like_DNA-bd_sf"/>
</dbReference>
<comment type="catalytic activity">
    <reaction evidence="6">
        <text>L-lysyl-[protein] + acetyl-CoA = N(6)-acetyl-L-lysyl-[protein] + CoA + H(+)</text>
        <dbReference type="Rhea" id="RHEA:45948"/>
        <dbReference type="Rhea" id="RHEA-COMP:9752"/>
        <dbReference type="Rhea" id="RHEA-COMP:10731"/>
        <dbReference type="ChEBI" id="CHEBI:15378"/>
        <dbReference type="ChEBI" id="CHEBI:29969"/>
        <dbReference type="ChEBI" id="CHEBI:57287"/>
        <dbReference type="ChEBI" id="CHEBI:57288"/>
        <dbReference type="ChEBI" id="CHEBI:61930"/>
        <dbReference type="EC" id="2.3.1.48"/>
    </reaction>
</comment>
<evidence type="ECO:0000256" key="5">
    <source>
        <dbReference type="PIRSR" id="PIRSR602717-51"/>
    </source>
</evidence>
<keyword evidence="3" id="KW-0808">Transferase</keyword>
<dbReference type="GO" id="GO:0006355">
    <property type="term" value="P:regulation of DNA-templated transcription"/>
    <property type="evidence" value="ECO:0007669"/>
    <property type="project" value="InterPro"/>
</dbReference>